<protein>
    <submittedName>
        <fullName evidence="1">Uncharacterized protein</fullName>
    </submittedName>
</protein>
<dbReference type="EMBL" id="CP000083">
    <property type="protein sequence ID" value="AAZ26742.1"/>
    <property type="molecule type" value="Genomic_DNA"/>
</dbReference>
<evidence type="ECO:0000313" key="1">
    <source>
        <dbReference type="EMBL" id="AAZ26742.1"/>
    </source>
</evidence>
<dbReference type="AlphaFoldDB" id="Q47UN4"/>
<gene>
    <name evidence="1" type="ordered locus">CPS_4849</name>
</gene>
<dbReference type="HOGENOM" id="CLU_3373171_0_0_6"/>
<accession>Q47UN4</accession>
<name>Q47UN4_COLP3</name>
<dbReference type="Proteomes" id="UP000000547">
    <property type="component" value="Chromosome"/>
</dbReference>
<sequence>MLFYLLVVRITQAQLIIYGVQSKSCHYYLCSGNI</sequence>
<proteinExistence type="predicted"/>
<reference evidence="1" key="1">
    <citation type="journal article" date="2005" name="Proc. Natl. Acad. Sci. U.S.A.">
        <title>The psychrophilic lifestyle as revealed by the genome sequence of Colwellia psychrerythraea 34H through genomic and proteomic analyses.</title>
        <authorList>
            <person name="Methe B.A."/>
            <person name="Nelson K.E."/>
            <person name="Deming J.W."/>
            <person name="Momen B."/>
            <person name="Melamud E."/>
            <person name="Zhang X."/>
            <person name="Moult J."/>
            <person name="Madupu R."/>
            <person name="Nelson W.C."/>
            <person name="Dodson R.J."/>
            <person name="Brinkac L.M."/>
            <person name="Daugherty S.C."/>
            <person name="Durkin A.S."/>
            <person name="DeBoy R.T."/>
            <person name="Kolonay J.F."/>
            <person name="Sullivan S.A."/>
            <person name="Zhou L."/>
            <person name="Davidsen T.M."/>
            <person name="Wu M."/>
            <person name="Huston A.L."/>
            <person name="Lewis M."/>
            <person name="Weaver B."/>
            <person name="Weidman J.F."/>
            <person name="Khouri H."/>
            <person name="Utterback T.R."/>
            <person name="Feldblyum T.V."/>
            <person name="Fraser C.M."/>
        </authorList>
    </citation>
    <scope>NUCLEOTIDE SEQUENCE [LARGE SCALE GENOMIC DNA]</scope>
    <source>
        <strain evidence="1">34H</strain>
    </source>
</reference>
<organism evidence="1 2">
    <name type="scientific">Colwellia psychrerythraea (strain 34H / ATCC BAA-681)</name>
    <name type="common">Vibrio psychroerythus</name>
    <dbReference type="NCBI Taxonomy" id="167879"/>
    <lineage>
        <taxon>Bacteria</taxon>
        <taxon>Pseudomonadati</taxon>
        <taxon>Pseudomonadota</taxon>
        <taxon>Gammaproteobacteria</taxon>
        <taxon>Alteromonadales</taxon>
        <taxon>Colwelliaceae</taxon>
        <taxon>Colwellia</taxon>
    </lineage>
</organism>
<dbReference type="KEGG" id="cps:CPS_4849"/>
<evidence type="ECO:0000313" key="2">
    <source>
        <dbReference type="Proteomes" id="UP000000547"/>
    </source>
</evidence>